<feature type="transmembrane region" description="Helical" evidence="9">
    <location>
        <begin position="274"/>
        <end position="294"/>
    </location>
</feature>
<evidence type="ECO:0000313" key="10">
    <source>
        <dbReference type="EMBL" id="SPW28110.1"/>
    </source>
</evidence>
<feature type="transmembrane region" description="Helical" evidence="9">
    <location>
        <begin position="147"/>
        <end position="167"/>
    </location>
</feature>
<dbReference type="PANTHER" id="PTHR30588">
    <property type="entry name" value="BRANCHED-CHAIN AMINO ACID TRANSPORT SYSTEM 2 CARRIER PROTEIN"/>
    <property type="match status" value="1"/>
</dbReference>
<dbReference type="GeneID" id="84574422"/>
<dbReference type="Pfam" id="PF05525">
    <property type="entry name" value="Branch_AA_trans"/>
    <property type="match status" value="1"/>
</dbReference>
<keyword evidence="6" id="KW-0029">Amino-acid transport</keyword>
<dbReference type="EMBL" id="UARK01000004">
    <property type="protein sequence ID" value="SPW28110.1"/>
    <property type="molecule type" value="Genomic_DNA"/>
</dbReference>
<comment type="similarity">
    <text evidence="2">Belongs to the branched chain amino acid transporter family.</text>
</comment>
<dbReference type="Proteomes" id="UP000249886">
    <property type="component" value="Unassembled WGS sequence"/>
</dbReference>
<evidence type="ECO:0000256" key="3">
    <source>
        <dbReference type="ARBA" id="ARBA00022448"/>
    </source>
</evidence>
<dbReference type="NCBIfam" id="TIGR00796">
    <property type="entry name" value="livcs"/>
    <property type="match status" value="1"/>
</dbReference>
<keyword evidence="4" id="KW-1003">Cell membrane</keyword>
<dbReference type="RefSeq" id="WP_005526153.1">
    <property type="nucleotide sequence ID" value="NZ_CP050134.2"/>
</dbReference>
<keyword evidence="7 9" id="KW-1133">Transmembrane helix</keyword>
<evidence type="ECO:0000256" key="8">
    <source>
        <dbReference type="ARBA" id="ARBA00023136"/>
    </source>
</evidence>
<dbReference type="GO" id="GO:0015188">
    <property type="term" value="F:L-isoleucine transmembrane transporter activity"/>
    <property type="evidence" value="ECO:0007669"/>
    <property type="project" value="TreeGrafter"/>
</dbReference>
<dbReference type="AlphaFoldDB" id="A0A6H9XRC2"/>
<dbReference type="GO" id="GO:0005304">
    <property type="term" value="F:L-valine transmembrane transporter activity"/>
    <property type="evidence" value="ECO:0007669"/>
    <property type="project" value="TreeGrafter"/>
</dbReference>
<evidence type="ECO:0000313" key="11">
    <source>
        <dbReference type="Proteomes" id="UP000249886"/>
    </source>
</evidence>
<evidence type="ECO:0000256" key="5">
    <source>
        <dbReference type="ARBA" id="ARBA00022692"/>
    </source>
</evidence>
<organism evidence="10 11">
    <name type="scientific">Corynebacterium matruchotii</name>
    <dbReference type="NCBI Taxonomy" id="43768"/>
    <lineage>
        <taxon>Bacteria</taxon>
        <taxon>Bacillati</taxon>
        <taxon>Actinomycetota</taxon>
        <taxon>Actinomycetes</taxon>
        <taxon>Mycobacteriales</taxon>
        <taxon>Corynebacteriaceae</taxon>
        <taxon>Corynebacterium</taxon>
    </lineage>
</organism>
<proteinExistence type="inferred from homology"/>
<gene>
    <name evidence="10" type="primary">brnQ</name>
    <name evidence="10" type="ORF">NCTC10254_01136</name>
</gene>
<feature type="transmembrane region" description="Helical" evidence="9">
    <location>
        <begin position="306"/>
        <end position="327"/>
    </location>
</feature>
<feature type="transmembrane region" description="Helical" evidence="9">
    <location>
        <begin position="73"/>
        <end position="95"/>
    </location>
</feature>
<dbReference type="InterPro" id="IPR004685">
    <property type="entry name" value="Brnchd-chn_aa_trnsp_Livcs"/>
</dbReference>
<accession>A0A6H9XRC2</accession>
<dbReference type="GO" id="GO:0015818">
    <property type="term" value="P:isoleucine transport"/>
    <property type="evidence" value="ECO:0007669"/>
    <property type="project" value="TreeGrafter"/>
</dbReference>
<evidence type="ECO:0000256" key="1">
    <source>
        <dbReference type="ARBA" id="ARBA00004651"/>
    </source>
</evidence>
<keyword evidence="5 9" id="KW-0812">Transmembrane</keyword>
<dbReference type="GO" id="GO:0015820">
    <property type="term" value="P:L-leucine transport"/>
    <property type="evidence" value="ECO:0007669"/>
    <property type="project" value="TreeGrafter"/>
</dbReference>
<feature type="transmembrane region" description="Helical" evidence="9">
    <location>
        <begin position="364"/>
        <end position="381"/>
    </location>
</feature>
<evidence type="ECO:0000256" key="7">
    <source>
        <dbReference type="ARBA" id="ARBA00022989"/>
    </source>
</evidence>
<protein>
    <submittedName>
        <fullName evidence="10">Branched-chain amino acid uptake carrier</fullName>
    </submittedName>
</protein>
<dbReference type="GO" id="GO:0005886">
    <property type="term" value="C:plasma membrane"/>
    <property type="evidence" value="ECO:0007669"/>
    <property type="project" value="UniProtKB-SubCell"/>
</dbReference>
<feature type="transmembrane region" description="Helical" evidence="9">
    <location>
        <begin position="333"/>
        <end position="357"/>
    </location>
</feature>
<feature type="transmembrane region" description="Helical" evidence="9">
    <location>
        <begin position="43"/>
        <end position="61"/>
    </location>
</feature>
<comment type="caution">
    <text evidence="10">The sequence shown here is derived from an EMBL/GenBank/DDBJ whole genome shotgun (WGS) entry which is preliminary data.</text>
</comment>
<feature type="transmembrane region" description="Helical" evidence="9">
    <location>
        <begin position="222"/>
        <end position="243"/>
    </location>
</feature>
<feature type="transmembrane region" description="Helical" evidence="9">
    <location>
        <begin position="401"/>
        <end position="421"/>
    </location>
</feature>
<comment type="subcellular location">
    <subcellularLocation>
        <location evidence="1">Cell membrane</location>
        <topology evidence="1">Multi-pass membrane protein</topology>
    </subcellularLocation>
</comment>
<sequence length="452" mass="47622">MSKRALFAIALMLFSMFFGAGNLIFPPMLGANAGDNFVPAVTGFLISGVALPVLAIIAIALSGQDIRALAARAGTVFTIVFSIAIYLSIGTFFGIPRTGAVSFSTAVSPVTGWESTPASVGFNLVFFAVATWLALNPSGLVDRLGKVLTPALLTLLAVLIVLSLFQLHNPGAAPTEEYAASPFPAGLMEGYFTMDSLAALAFGILVISAIKEQKIANPLPGTTMAALGAGALLGTIYLGLAIMGSRIPEGQSYKDGATLLSHASLQVLGFPGQVVLGGVVLLACLTTAVGLLAATSEFFNYLVPKISYRTWLITFAAVSFGIASGGLETVISIATPIIVFIYPVAMTVIIVTLIGAVVKPILPLYWGFAIPAWGVFLWSVVDKIVTWQSGAPIELPLFNADFTWLAPTLAGLAVGASIDFFRKEDCQRRIAQTNEKIRTWNSIKIIRETDPV</sequence>
<name>A0A6H9XRC2_9CORY</name>
<keyword evidence="3" id="KW-0813">Transport</keyword>
<keyword evidence="8 9" id="KW-0472">Membrane</keyword>
<feature type="transmembrane region" description="Helical" evidence="9">
    <location>
        <begin position="115"/>
        <end position="135"/>
    </location>
</feature>
<dbReference type="PANTHER" id="PTHR30588:SF7">
    <property type="entry name" value="BRANCHED-CHAIN AMINO ACID CARRIER PROTEIN SAOUHSC_01411-RELATED"/>
    <property type="match status" value="1"/>
</dbReference>
<evidence type="ECO:0000256" key="4">
    <source>
        <dbReference type="ARBA" id="ARBA00022475"/>
    </source>
</evidence>
<feature type="transmembrane region" description="Helical" evidence="9">
    <location>
        <begin position="191"/>
        <end position="210"/>
    </location>
</feature>
<reference evidence="10 11" key="1">
    <citation type="submission" date="2018-06" db="EMBL/GenBank/DDBJ databases">
        <authorList>
            <consortium name="Pathogen Informatics"/>
            <person name="Doyle S."/>
        </authorList>
    </citation>
    <scope>NUCLEOTIDE SEQUENCE [LARGE SCALE GENOMIC DNA]</scope>
    <source>
        <strain evidence="10 11">NCTC10254</strain>
    </source>
</reference>
<evidence type="ECO:0000256" key="2">
    <source>
        <dbReference type="ARBA" id="ARBA00008540"/>
    </source>
</evidence>
<evidence type="ECO:0000256" key="6">
    <source>
        <dbReference type="ARBA" id="ARBA00022970"/>
    </source>
</evidence>
<dbReference type="GO" id="GO:0015190">
    <property type="term" value="F:L-leucine transmembrane transporter activity"/>
    <property type="evidence" value="ECO:0007669"/>
    <property type="project" value="TreeGrafter"/>
</dbReference>
<evidence type="ECO:0000256" key="9">
    <source>
        <dbReference type="SAM" id="Phobius"/>
    </source>
</evidence>